<evidence type="ECO:0000256" key="2">
    <source>
        <dbReference type="ARBA" id="ARBA00022723"/>
    </source>
</evidence>
<dbReference type="Pfam" id="PF13442">
    <property type="entry name" value="Cytochrome_CBB3"/>
    <property type="match status" value="1"/>
</dbReference>
<dbReference type="InterPro" id="IPR036909">
    <property type="entry name" value="Cyt_c-like_dom_sf"/>
</dbReference>
<dbReference type="SUPFAM" id="SSF46626">
    <property type="entry name" value="Cytochrome c"/>
    <property type="match status" value="1"/>
</dbReference>
<name>A0A381QUB7_9ZZZZ</name>
<evidence type="ECO:0000256" key="1">
    <source>
        <dbReference type="ARBA" id="ARBA00022617"/>
    </source>
</evidence>
<protein>
    <recommendedName>
        <fullName evidence="4">Cytochrome c domain-containing protein</fullName>
    </recommendedName>
</protein>
<dbReference type="GO" id="GO:0046872">
    <property type="term" value="F:metal ion binding"/>
    <property type="evidence" value="ECO:0007669"/>
    <property type="project" value="UniProtKB-KW"/>
</dbReference>
<dbReference type="EMBL" id="UINC01001532">
    <property type="protein sequence ID" value="SUZ83016.1"/>
    <property type="molecule type" value="Genomic_DNA"/>
</dbReference>
<keyword evidence="2" id="KW-0479">Metal-binding</keyword>
<proteinExistence type="predicted"/>
<dbReference type="PROSITE" id="PS51007">
    <property type="entry name" value="CYTC"/>
    <property type="match status" value="1"/>
</dbReference>
<dbReference type="InterPro" id="IPR009056">
    <property type="entry name" value="Cyt_c-like_dom"/>
</dbReference>
<feature type="domain" description="Cytochrome c" evidence="4">
    <location>
        <begin position="144"/>
        <end position="230"/>
    </location>
</feature>
<keyword evidence="3" id="KW-0408">Iron</keyword>
<evidence type="ECO:0000259" key="4">
    <source>
        <dbReference type="PROSITE" id="PS51007"/>
    </source>
</evidence>
<accession>A0A381QUB7</accession>
<dbReference type="Gene3D" id="1.10.760.10">
    <property type="entry name" value="Cytochrome c-like domain"/>
    <property type="match status" value="1"/>
</dbReference>
<dbReference type="GO" id="GO:0020037">
    <property type="term" value="F:heme binding"/>
    <property type="evidence" value="ECO:0007669"/>
    <property type="project" value="InterPro"/>
</dbReference>
<dbReference type="AlphaFoldDB" id="A0A381QUB7"/>
<organism evidence="5">
    <name type="scientific">marine metagenome</name>
    <dbReference type="NCBI Taxonomy" id="408172"/>
    <lineage>
        <taxon>unclassified sequences</taxon>
        <taxon>metagenomes</taxon>
        <taxon>ecological metagenomes</taxon>
    </lineage>
</organism>
<dbReference type="GO" id="GO:0009055">
    <property type="term" value="F:electron transfer activity"/>
    <property type="evidence" value="ECO:0007669"/>
    <property type="project" value="InterPro"/>
</dbReference>
<evidence type="ECO:0000313" key="5">
    <source>
        <dbReference type="EMBL" id="SUZ83016.1"/>
    </source>
</evidence>
<keyword evidence="1" id="KW-0349">Heme</keyword>
<evidence type="ECO:0000256" key="3">
    <source>
        <dbReference type="ARBA" id="ARBA00023004"/>
    </source>
</evidence>
<reference evidence="5" key="1">
    <citation type="submission" date="2018-05" db="EMBL/GenBank/DDBJ databases">
        <authorList>
            <person name="Lanie J.A."/>
            <person name="Ng W.-L."/>
            <person name="Kazmierczak K.M."/>
            <person name="Andrzejewski T.M."/>
            <person name="Davidsen T.M."/>
            <person name="Wayne K.J."/>
            <person name="Tettelin H."/>
            <person name="Glass J.I."/>
            <person name="Rusch D."/>
            <person name="Podicherti R."/>
            <person name="Tsui H.-C.T."/>
            <person name="Winkler M.E."/>
        </authorList>
    </citation>
    <scope>NUCLEOTIDE SEQUENCE</scope>
</reference>
<gene>
    <name evidence="5" type="ORF">METZ01_LOCUS35870</name>
</gene>
<sequence length="235" mass="26597">MNKFSQPFVYSFFFVCLLCQPLWAGTVEEEFKIEGIISIASTKALQSELLRQLDIKIIDLNLKKTDSGWPVLRVQYNSDLITKDKIETVIGEIEDPAGHKYKVHKGPLIANAVLLDEENQAISILGDVAVAFRQVKNPTIDHENSIKRGEEMFVKNCAKCHGLNGNGYGVVAHGFTTWPRQLWVWNNADTSADGYLFWILENGKSDMPPWGLVLSEKERWDLINYIKTIKTPGVE</sequence>